<evidence type="ECO:0000256" key="1">
    <source>
        <dbReference type="SAM" id="MobiDB-lite"/>
    </source>
</evidence>
<feature type="compositionally biased region" description="Low complexity" evidence="1">
    <location>
        <begin position="45"/>
        <end position="59"/>
    </location>
</feature>
<dbReference type="AlphaFoldDB" id="C5MH49"/>
<dbReference type="KEGG" id="ctp:CTRG_05403"/>
<feature type="compositionally biased region" description="Polar residues" evidence="1">
    <location>
        <begin position="1"/>
        <end position="15"/>
    </location>
</feature>
<feature type="compositionally biased region" description="Low complexity" evidence="1">
    <location>
        <begin position="316"/>
        <end position="343"/>
    </location>
</feature>
<feature type="compositionally biased region" description="Basic residues" evidence="1">
    <location>
        <begin position="16"/>
        <end position="26"/>
    </location>
</feature>
<proteinExistence type="predicted"/>
<evidence type="ECO:0000313" key="3">
    <source>
        <dbReference type="Proteomes" id="UP000002037"/>
    </source>
</evidence>
<feature type="region of interest" description="Disordered" evidence="1">
    <location>
        <begin position="1"/>
        <end position="131"/>
    </location>
</feature>
<dbReference type="VEuPathDB" id="FungiDB:CTRG_05403"/>
<feature type="compositionally biased region" description="Basic and acidic residues" evidence="1">
    <location>
        <begin position="292"/>
        <end position="309"/>
    </location>
</feature>
<gene>
    <name evidence="2" type="ORF">CTRG_05403</name>
</gene>
<keyword evidence="3" id="KW-1185">Reference proteome</keyword>
<feature type="region of interest" description="Disordered" evidence="1">
    <location>
        <begin position="205"/>
        <end position="387"/>
    </location>
</feature>
<sequence length="399" mass="43516">MSSLPSSNYLVSPTVSRRRGSSHKRSMSADFDAIGLGIGLGFGNSPRSQQQQQQSQQSPQTPPRPPPTLFSMQDDLDKDFSFPNFKDPTSTPPPPPPFKFNQFHRPSKSLNSPIRFQRTDSSIKEIDEDEDVDDDVDLVDDDASSYSFFATPRSAANANRYHRIISNVNGVERAVTPPTALTTPEIVVTNDGGGVDNKELYMVASSDSSLPERNKPGIVTNKMSSSSLSKEIPLSPTNTQRHTSDSPTPNPIIRNSGDVPKLSNNDIPVLNAAPSRSSTSTPPLKSTTDLPSPRRPESPAERKILKDTKIPAFKNAKSLTQPSSSSSLSTARTAATSSTGAQSINTATTASPYHLSRNEFKHRGFLQRRGSNSTDTSSISSIKSKLKRSSRIFDWLRKK</sequence>
<feature type="compositionally biased region" description="Polar residues" evidence="1">
    <location>
        <begin position="235"/>
        <end position="247"/>
    </location>
</feature>
<dbReference type="HOGENOM" id="CLU_690781_0_0_1"/>
<reference evidence="2 3" key="1">
    <citation type="journal article" date="2009" name="Nature">
        <title>Evolution of pathogenicity and sexual reproduction in eight Candida genomes.</title>
        <authorList>
            <person name="Butler G."/>
            <person name="Rasmussen M.D."/>
            <person name="Lin M.F."/>
            <person name="Santos M.A."/>
            <person name="Sakthikumar S."/>
            <person name="Munro C.A."/>
            <person name="Rheinbay E."/>
            <person name="Grabherr M."/>
            <person name="Forche A."/>
            <person name="Reedy J.L."/>
            <person name="Agrafioti I."/>
            <person name="Arnaud M.B."/>
            <person name="Bates S."/>
            <person name="Brown A.J."/>
            <person name="Brunke S."/>
            <person name="Costanzo M.C."/>
            <person name="Fitzpatrick D.A."/>
            <person name="de Groot P.W."/>
            <person name="Harris D."/>
            <person name="Hoyer L.L."/>
            <person name="Hube B."/>
            <person name="Klis F.M."/>
            <person name="Kodira C."/>
            <person name="Lennard N."/>
            <person name="Logue M.E."/>
            <person name="Martin R."/>
            <person name="Neiman A.M."/>
            <person name="Nikolaou E."/>
            <person name="Quail M.A."/>
            <person name="Quinn J."/>
            <person name="Santos M.C."/>
            <person name="Schmitzberger F.F."/>
            <person name="Sherlock G."/>
            <person name="Shah P."/>
            <person name="Silverstein K.A."/>
            <person name="Skrzypek M.S."/>
            <person name="Soll D."/>
            <person name="Staggs R."/>
            <person name="Stansfield I."/>
            <person name="Stumpf M.P."/>
            <person name="Sudbery P.E."/>
            <person name="Srikantha T."/>
            <person name="Zeng Q."/>
            <person name="Berman J."/>
            <person name="Berriman M."/>
            <person name="Heitman J."/>
            <person name="Gow N.A."/>
            <person name="Lorenz M.C."/>
            <person name="Birren B.W."/>
            <person name="Kellis M."/>
            <person name="Cuomo C.A."/>
        </authorList>
    </citation>
    <scope>NUCLEOTIDE SEQUENCE [LARGE SCALE GENOMIC DNA]</scope>
    <source>
        <strain evidence="3">ATCC MYA-3404 / T1</strain>
    </source>
</reference>
<protein>
    <submittedName>
        <fullName evidence="2">Uncharacterized protein</fullName>
    </submittedName>
</protein>
<evidence type="ECO:0000313" key="2">
    <source>
        <dbReference type="EMBL" id="EER30951.1"/>
    </source>
</evidence>
<dbReference type="RefSeq" id="XP_002551105.1">
    <property type="nucleotide sequence ID" value="XM_002551059.1"/>
</dbReference>
<dbReference type="GeneID" id="8299727"/>
<dbReference type="EMBL" id="GG692402">
    <property type="protein sequence ID" value="EER30951.1"/>
    <property type="molecule type" value="Genomic_DNA"/>
</dbReference>
<feature type="compositionally biased region" description="Low complexity" evidence="1">
    <location>
        <begin position="274"/>
        <end position="291"/>
    </location>
</feature>
<organism evidence="2 3">
    <name type="scientific">Candida tropicalis (strain ATCC MYA-3404 / T1)</name>
    <name type="common">Yeast</name>
    <dbReference type="NCBI Taxonomy" id="294747"/>
    <lineage>
        <taxon>Eukaryota</taxon>
        <taxon>Fungi</taxon>
        <taxon>Dikarya</taxon>
        <taxon>Ascomycota</taxon>
        <taxon>Saccharomycotina</taxon>
        <taxon>Pichiomycetes</taxon>
        <taxon>Debaryomycetaceae</taxon>
        <taxon>Candida/Lodderomyces clade</taxon>
        <taxon>Candida</taxon>
    </lineage>
</organism>
<dbReference type="OrthoDB" id="3981301at2759"/>
<dbReference type="Proteomes" id="UP000002037">
    <property type="component" value="Unassembled WGS sequence"/>
</dbReference>
<accession>C5MH49</accession>
<name>C5MH49_CANTT</name>